<dbReference type="EMBL" id="JBHUOK010000008">
    <property type="protein sequence ID" value="MFD2789103.1"/>
    <property type="molecule type" value="Genomic_DNA"/>
</dbReference>
<feature type="signal peptide" evidence="2">
    <location>
        <begin position="1"/>
        <end position="22"/>
    </location>
</feature>
<accession>A0ABW5VBM2</accession>
<dbReference type="RefSeq" id="WP_251808923.1">
    <property type="nucleotide sequence ID" value="NZ_CP166679.1"/>
</dbReference>
<comment type="caution">
    <text evidence="3">The sequence shown here is derived from an EMBL/GenBank/DDBJ whole genome shotgun (WGS) entry which is preliminary data.</text>
</comment>
<sequence>MKKYIYLLLSTMALVLSGCSKDNDSSDPTTSVKVFPLNAVANSNISGKVTFTKNENGSTTVLLEINGASLDIHPAFIYLGDKTNPGAVAITLEYIDCDCESSSTVIKTMDDGTAITYEQLLKLDAHISIHQNADHLEIILAQGNIGANFN</sequence>
<organism evidence="3 4">
    <name type="scientific">Arenibacter antarcticus</name>
    <dbReference type="NCBI Taxonomy" id="2040469"/>
    <lineage>
        <taxon>Bacteria</taxon>
        <taxon>Pseudomonadati</taxon>
        <taxon>Bacteroidota</taxon>
        <taxon>Flavobacteriia</taxon>
        <taxon>Flavobacteriales</taxon>
        <taxon>Flavobacteriaceae</taxon>
        <taxon>Arenibacter</taxon>
    </lineage>
</organism>
<evidence type="ECO:0008006" key="5">
    <source>
        <dbReference type="Google" id="ProtNLM"/>
    </source>
</evidence>
<dbReference type="SUPFAM" id="SSF49329">
    <property type="entry name" value="Cu,Zn superoxide dismutase-like"/>
    <property type="match status" value="1"/>
</dbReference>
<protein>
    <recommendedName>
        <fullName evidence="5">CHRD domain-containing protein</fullName>
    </recommendedName>
</protein>
<comment type="similarity">
    <text evidence="1">Belongs to the Cu-Zn superoxide dismutase family.</text>
</comment>
<gene>
    <name evidence="3" type="ORF">ACFS1K_04950</name>
</gene>
<evidence type="ECO:0000313" key="3">
    <source>
        <dbReference type="EMBL" id="MFD2789103.1"/>
    </source>
</evidence>
<keyword evidence="4" id="KW-1185">Reference proteome</keyword>
<evidence type="ECO:0000256" key="2">
    <source>
        <dbReference type="SAM" id="SignalP"/>
    </source>
</evidence>
<dbReference type="Proteomes" id="UP001597532">
    <property type="component" value="Unassembled WGS sequence"/>
</dbReference>
<name>A0ABW5VBM2_9FLAO</name>
<dbReference type="PROSITE" id="PS51257">
    <property type="entry name" value="PROKAR_LIPOPROTEIN"/>
    <property type="match status" value="1"/>
</dbReference>
<evidence type="ECO:0000256" key="1">
    <source>
        <dbReference type="ARBA" id="ARBA00010457"/>
    </source>
</evidence>
<proteinExistence type="inferred from homology"/>
<dbReference type="InterPro" id="IPR036423">
    <property type="entry name" value="SOD-like_Cu/Zn_dom_sf"/>
</dbReference>
<reference evidence="4" key="1">
    <citation type="journal article" date="2019" name="Int. J. Syst. Evol. Microbiol.">
        <title>The Global Catalogue of Microorganisms (GCM) 10K type strain sequencing project: providing services to taxonomists for standard genome sequencing and annotation.</title>
        <authorList>
            <consortium name="The Broad Institute Genomics Platform"/>
            <consortium name="The Broad Institute Genome Sequencing Center for Infectious Disease"/>
            <person name="Wu L."/>
            <person name="Ma J."/>
        </authorList>
    </citation>
    <scope>NUCLEOTIDE SEQUENCE [LARGE SCALE GENOMIC DNA]</scope>
    <source>
        <strain evidence="4">KCTC 52924</strain>
    </source>
</reference>
<keyword evidence="2" id="KW-0732">Signal</keyword>
<evidence type="ECO:0000313" key="4">
    <source>
        <dbReference type="Proteomes" id="UP001597532"/>
    </source>
</evidence>
<feature type="chain" id="PRO_5046598126" description="CHRD domain-containing protein" evidence="2">
    <location>
        <begin position="23"/>
        <end position="150"/>
    </location>
</feature>